<organism evidence="2 3">
    <name type="scientific">Cotesia glomerata</name>
    <name type="common">Lepidopteran parasitic wasp</name>
    <name type="synonym">Apanteles glomeratus</name>
    <dbReference type="NCBI Taxonomy" id="32391"/>
    <lineage>
        <taxon>Eukaryota</taxon>
        <taxon>Metazoa</taxon>
        <taxon>Ecdysozoa</taxon>
        <taxon>Arthropoda</taxon>
        <taxon>Hexapoda</taxon>
        <taxon>Insecta</taxon>
        <taxon>Pterygota</taxon>
        <taxon>Neoptera</taxon>
        <taxon>Endopterygota</taxon>
        <taxon>Hymenoptera</taxon>
        <taxon>Apocrita</taxon>
        <taxon>Ichneumonoidea</taxon>
        <taxon>Braconidae</taxon>
        <taxon>Microgastrinae</taxon>
        <taxon>Cotesia</taxon>
    </lineage>
</organism>
<comment type="caution">
    <text evidence="2">The sequence shown here is derived from an EMBL/GenBank/DDBJ whole genome shotgun (WGS) entry which is preliminary data.</text>
</comment>
<evidence type="ECO:0000313" key="2">
    <source>
        <dbReference type="EMBL" id="KAH0568462.1"/>
    </source>
</evidence>
<feature type="compositionally biased region" description="Gly residues" evidence="1">
    <location>
        <begin position="30"/>
        <end position="40"/>
    </location>
</feature>
<dbReference type="AlphaFoldDB" id="A0AAV7J8W5"/>
<evidence type="ECO:0000313" key="3">
    <source>
        <dbReference type="Proteomes" id="UP000826195"/>
    </source>
</evidence>
<sequence>MDKQQLCEGEEDGKVKRDAGSEKESRDSAGEGGVSGGGIDDGGRGKEGKLRVIWQRVAIRGLGGCVC</sequence>
<accession>A0AAV7J8W5</accession>
<dbReference type="Proteomes" id="UP000826195">
    <property type="component" value="Unassembled WGS sequence"/>
</dbReference>
<reference evidence="2 3" key="1">
    <citation type="journal article" date="2021" name="J. Hered.">
        <title>A chromosome-level genome assembly of the parasitoid wasp, Cotesia glomerata (Hymenoptera: Braconidae).</title>
        <authorList>
            <person name="Pinto B.J."/>
            <person name="Weis J.J."/>
            <person name="Gamble T."/>
            <person name="Ode P.J."/>
            <person name="Paul R."/>
            <person name="Zaspel J.M."/>
        </authorList>
    </citation>
    <scope>NUCLEOTIDE SEQUENCE [LARGE SCALE GENOMIC DNA]</scope>
    <source>
        <strain evidence="2">CgM1</strain>
    </source>
</reference>
<name>A0AAV7J8W5_COTGL</name>
<feature type="compositionally biased region" description="Basic and acidic residues" evidence="1">
    <location>
        <begin position="12"/>
        <end position="29"/>
    </location>
</feature>
<protein>
    <submittedName>
        <fullName evidence="2">Uncharacterized protein</fullName>
    </submittedName>
</protein>
<dbReference type="EMBL" id="JAHXZJ010000001">
    <property type="protein sequence ID" value="KAH0568462.1"/>
    <property type="molecule type" value="Genomic_DNA"/>
</dbReference>
<proteinExistence type="predicted"/>
<gene>
    <name evidence="2" type="ORF">KQX54_020984</name>
</gene>
<feature type="region of interest" description="Disordered" evidence="1">
    <location>
        <begin position="1"/>
        <end position="46"/>
    </location>
</feature>
<keyword evidence="3" id="KW-1185">Reference proteome</keyword>
<evidence type="ECO:0000256" key="1">
    <source>
        <dbReference type="SAM" id="MobiDB-lite"/>
    </source>
</evidence>